<name>A0A7J2U4U4_9CREN</name>
<feature type="domain" description="Asparagine synthetase" evidence="1">
    <location>
        <begin position="35"/>
        <end position="102"/>
    </location>
</feature>
<organism evidence="2">
    <name type="scientific">Ignisphaera aggregans</name>
    <dbReference type="NCBI Taxonomy" id="334771"/>
    <lineage>
        <taxon>Archaea</taxon>
        <taxon>Thermoproteota</taxon>
        <taxon>Thermoprotei</taxon>
        <taxon>Desulfurococcales</taxon>
        <taxon>Desulfurococcaceae</taxon>
        <taxon>Ignisphaera</taxon>
    </lineage>
</organism>
<dbReference type="Gene3D" id="3.40.50.620">
    <property type="entry name" value="HUPs"/>
    <property type="match status" value="1"/>
</dbReference>
<protein>
    <submittedName>
        <fullName evidence="2">ATP-dependent sacrificial sulfur transferase LarE</fullName>
    </submittedName>
</protein>
<gene>
    <name evidence="2" type="primary">larE</name>
    <name evidence="2" type="ORF">ENO26_08535</name>
</gene>
<dbReference type="NCBIfam" id="TIGR00268">
    <property type="entry name" value="ATP-dependent sacrificial sulfur transferase LarE"/>
    <property type="match status" value="1"/>
</dbReference>
<dbReference type="PIRSF" id="PIRSF006661">
    <property type="entry name" value="PP-lp_UCP006661"/>
    <property type="match status" value="1"/>
</dbReference>
<proteinExistence type="predicted"/>
<comment type="caution">
    <text evidence="2">The sequence shown here is derived from an EMBL/GenBank/DDBJ whole genome shotgun (WGS) entry which is preliminary data.</text>
</comment>
<dbReference type="GO" id="GO:0016783">
    <property type="term" value="F:sulfurtransferase activity"/>
    <property type="evidence" value="ECO:0007669"/>
    <property type="project" value="InterPro"/>
</dbReference>
<dbReference type="InterPro" id="IPR005232">
    <property type="entry name" value="LarE"/>
</dbReference>
<dbReference type="InterPro" id="IPR014729">
    <property type="entry name" value="Rossmann-like_a/b/a_fold"/>
</dbReference>
<dbReference type="PANTHER" id="PTHR43169">
    <property type="entry name" value="EXSB FAMILY PROTEIN"/>
    <property type="match status" value="1"/>
</dbReference>
<dbReference type="EMBL" id="DSEU01000059">
    <property type="protein sequence ID" value="HEM67589.1"/>
    <property type="molecule type" value="Genomic_DNA"/>
</dbReference>
<dbReference type="Pfam" id="PF00733">
    <property type="entry name" value="Asn_synthase"/>
    <property type="match status" value="1"/>
</dbReference>
<dbReference type="InterPro" id="IPR001962">
    <property type="entry name" value="Asn_synthase"/>
</dbReference>
<dbReference type="GO" id="GO:0004066">
    <property type="term" value="F:asparagine synthase (glutamine-hydrolyzing) activity"/>
    <property type="evidence" value="ECO:0007669"/>
    <property type="project" value="InterPro"/>
</dbReference>
<dbReference type="SUPFAM" id="SSF52402">
    <property type="entry name" value="Adenine nucleotide alpha hydrolases-like"/>
    <property type="match status" value="1"/>
</dbReference>
<dbReference type="GO" id="GO:0006529">
    <property type="term" value="P:asparagine biosynthetic process"/>
    <property type="evidence" value="ECO:0007669"/>
    <property type="project" value="InterPro"/>
</dbReference>
<accession>A0A7J2U4U4</accession>
<reference evidence="2" key="1">
    <citation type="journal article" date="2020" name="mSystems">
        <title>Genome- and Community-Level Interaction Insights into Carbon Utilization and Element Cycling Functions of Hydrothermarchaeota in Hydrothermal Sediment.</title>
        <authorList>
            <person name="Zhou Z."/>
            <person name="Liu Y."/>
            <person name="Xu W."/>
            <person name="Pan J."/>
            <person name="Luo Z.H."/>
            <person name="Li M."/>
        </authorList>
    </citation>
    <scope>NUCLEOTIDE SEQUENCE [LARGE SCALE GENOMIC DNA]</scope>
    <source>
        <strain evidence="2">SpSt-125</strain>
    </source>
</reference>
<keyword evidence="2" id="KW-0808">Transferase</keyword>
<evidence type="ECO:0000259" key="1">
    <source>
        <dbReference type="Pfam" id="PF00733"/>
    </source>
</evidence>
<dbReference type="CDD" id="cd01990">
    <property type="entry name" value="LarE-like"/>
    <property type="match status" value="1"/>
</dbReference>
<dbReference type="AlphaFoldDB" id="A0A7J2U4U4"/>
<sequence length="282" mass="31714">MGGYILNFVDVLRELNGGVREKFLSLFNWFKSVERPVLVAFSGGVDSSVVLAVASLALGRDSVIAVTATSPIHHEEDLLWAKRIAEILAVRHVIIESRELEDTNFISNPPNRCYFCKKDLAEELSKVAREFGAKTIVDGTNASDLNSYRPGLLAFAEAGVRSPLADAGITKDEVREIAKALKLPNWDRPPMSCLATRIPHGERITIEKLERIAEAEKVVKILTGARLVRVRDHGYIARIEVGKDERKRFFNENIMDKLAEELQKLGYKYVMLDLYGYRSEPR</sequence>
<dbReference type="InterPro" id="IPR052188">
    <property type="entry name" value="Ni-pincer_cofactor_biosynth"/>
</dbReference>
<evidence type="ECO:0000313" key="2">
    <source>
        <dbReference type="EMBL" id="HEM67589.1"/>
    </source>
</evidence>
<dbReference type="PANTHER" id="PTHR43169:SF2">
    <property type="entry name" value="NAD_GMP SYNTHASE DOMAIN-CONTAINING PROTEIN"/>
    <property type="match status" value="1"/>
</dbReference>